<comment type="caution">
    <text evidence="2">The sequence shown here is derived from an EMBL/GenBank/DDBJ whole genome shotgun (WGS) entry which is preliminary data.</text>
</comment>
<dbReference type="Proteomes" id="UP000091914">
    <property type="component" value="Unassembled WGS sequence"/>
</dbReference>
<evidence type="ECO:0000313" key="2">
    <source>
        <dbReference type="EMBL" id="OBB86599.1"/>
    </source>
</evidence>
<dbReference type="InterPro" id="IPR000073">
    <property type="entry name" value="AB_hydrolase_1"/>
</dbReference>
<dbReference type="Gene3D" id="3.40.50.1820">
    <property type="entry name" value="alpha/beta hydrolase"/>
    <property type="match status" value="1"/>
</dbReference>
<dbReference type="SUPFAM" id="SSF53474">
    <property type="entry name" value="alpha/beta-Hydrolases"/>
    <property type="match status" value="1"/>
</dbReference>
<organism evidence="2 3">
    <name type="scientific">Mycobacterium colombiense</name>
    <dbReference type="NCBI Taxonomy" id="339268"/>
    <lineage>
        <taxon>Bacteria</taxon>
        <taxon>Bacillati</taxon>
        <taxon>Actinomycetota</taxon>
        <taxon>Actinomycetes</taxon>
        <taxon>Mycobacteriales</taxon>
        <taxon>Mycobacteriaceae</taxon>
        <taxon>Mycobacterium</taxon>
        <taxon>Mycobacterium avium complex (MAC)</taxon>
    </lineage>
</organism>
<proteinExistence type="predicted"/>
<dbReference type="PANTHER" id="PTHR43798:SF33">
    <property type="entry name" value="HYDROLASE, PUTATIVE (AFU_ORTHOLOGUE AFUA_2G14860)-RELATED"/>
    <property type="match status" value="1"/>
</dbReference>
<name>A0A1A0VTR6_9MYCO</name>
<feature type="domain" description="AB hydrolase-1" evidence="1">
    <location>
        <begin position="22"/>
        <end position="250"/>
    </location>
</feature>
<dbReference type="InterPro" id="IPR050266">
    <property type="entry name" value="AB_hydrolase_sf"/>
</dbReference>
<dbReference type="InterPro" id="IPR029058">
    <property type="entry name" value="AB_hydrolase_fold"/>
</dbReference>
<sequence>MIVSADGVGVHYLEWPGAGADPAVIFLHGGGLHAHTFDVVGNLLRHHARCIALDLRGHGESQWSPGRYGAEHTADDISTTAELLGLKRVVVVGHSMGGMGAMAWAARGAPELAGLIVIDLGADLDKSATDSVRGFITSQPSFANLEEVDDFVAGDGPGGDSVASNLRWRDDGRLAFKYDDSQFHLGNTQLPVGDEMRQLARRIHCPTIVLRGDRSRVVSDAAAGELADLIDGATWSRVTDAGHTIQSSNPRGLAEAITGFLASIPTQHRR</sequence>
<dbReference type="EMBL" id="LZSX01000027">
    <property type="protein sequence ID" value="OBB86599.1"/>
    <property type="molecule type" value="Genomic_DNA"/>
</dbReference>
<protein>
    <recommendedName>
        <fullName evidence="1">AB hydrolase-1 domain-containing protein</fullName>
    </recommendedName>
</protein>
<reference evidence="2 3" key="1">
    <citation type="submission" date="2016-06" db="EMBL/GenBank/DDBJ databases">
        <authorList>
            <person name="Kjaerup R.B."/>
            <person name="Dalgaard T.S."/>
            <person name="Juul-Madsen H.R."/>
        </authorList>
    </citation>
    <scope>NUCLEOTIDE SEQUENCE [LARGE SCALE GENOMIC DNA]</scope>
    <source>
        <strain evidence="2 3">852002-51834_SCH5396731</strain>
    </source>
</reference>
<dbReference type="Pfam" id="PF00561">
    <property type="entry name" value="Abhydrolase_1"/>
    <property type="match status" value="1"/>
</dbReference>
<accession>A0A1A0VTR6</accession>
<gene>
    <name evidence="2" type="ORF">A5760_04165</name>
</gene>
<evidence type="ECO:0000313" key="3">
    <source>
        <dbReference type="Proteomes" id="UP000091914"/>
    </source>
</evidence>
<dbReference type="GO" id="GO:0003824">
    <property type="term" value="F:catalytic activity"/>
    <property type="evidence" value="ECO:0007669"/>
    <property type="project" value="UniProtKB-ARBA"/>
</dbReference>
<dbReference type="PRINTS" id="PR00111">
    <property type="entry name" value="ABHYDROLASE"/>
</dbReference>
<dbReference type="PANTHER" id="PTHR43798">
    <property type="entry name" value="MONOACYLGLYCEROL LIPASE"/>
    <property type="match status" value="1"/>
</dbReference>
<dbReference type="GO" id="GO:0016020">
    <property type="term" value="C:membrane"/>
    <property type="evidence" value="ECO:0007669"/>
    <property type="project" value="TreeGrafter"/>
</dbReference>
<evidence type="ECO:0000259" key="1">
    <source>
        <dbReference type="Pfam" id="PF00561"/>
    </source>
</evidence>
<dbReference type="AlphaFoldDB" id="A0A1A0VTR6"/>